<sequence length="139" mass="15261">MGMSIGGYFGRPMIVEVVKAELVTENNLGEILGVTAFEQHALIDLGDVISVIFFHNGSVDRSGTITIWHNKEEATIKTPFTSLTGEWLEDEQVVVSEEIEESWTLHGELVSGRMAMDITGVPGIYSCGTFFSLQRGTVH</sequence>
<dbReference type="EMBL" id="JAEMHM010000004">
    <property type="protein sequence ID" value="MBJ6724277.1"/>
    <property type="molecule type" value="Genomic_DNA"/>
</dbReference>
<evidence type="ECO:0000313" key="1">
    <source>
        <dbReference type="EMBL" id="MBJ6724277.1"/>
    </source>
</evidence>
<name>A0A8J7IX12_9BACT</name>
<accession>A0A8J7IX12</accession>
<reference evidence="1" key="1">
    <citation type="submission" date="2020-12" db="EMBL/GenBank/DDBJ databases">
        <title>Geomonas sp. Red875, isolated from river sediment.</title>
        <authorList>
            <person name="Xu Z."/>
            <person name="Zhang Z."/>
            <person name="Masuda Y."/>
            <person name="Itoh H."/>
            <person name="Senoo K."/>
        </authorList>
    </citation>
    <scope>NUCLEOTIDE SEQUENCE</scope>
    <source>
        <strain evidence="1">Red875</strain>
    </source>
</reference>
<keyword evidence="2" id="KW-1185">Reference proteome</keyword>
<gene>
    <name evidence="1" type="ORF">JFN93_06130</name>
</gene>
<organism evidence="1 2">
    <name type="scientific">Geomesophilobacter sediminis</name>
    <dbReference type="NCBI Taxonomy" id="2798584"/>
    <lineage>
        <taxon>Bacteria</taxon>
        <taxon>Pseudomonadati</taxon>
        <taxon>Thermodesulfobacteriota</taxon>
        <taxon>Desulfuromonadia</taxon>
        <taxon>Geobacterales</taxon>
        <taxon>Geobacteraceae</taxon>
        <taxon>Geomesophilobacter</taxon>
    </lineage>
</organism>
<evidence type="ECO:0000313" key="2">
    <source>
        <dbReference type="Proteomes" id="UP000636888"/>
    </source>
</evidence>
<dbReference type="RefSeq" id="WP_199383113.1">
    <property type="nucleotide sequence ID" value="NZ_JAEMHM010000004.1"/>
</dbReference>
<proteinExistence type="predicted"/>
<dbReference type="AlphaFoldDB" id="A0A8J7IX12"/>
<comment type="caution">
    <text evidence="1">The sequence shown here is derived from an EMBL/GenBank/DDBJ whole genome shotgun (WGS) entry which is preliminary data.</text>
</comment>
<protein>
    <submittedName>
        <fullName evidence="1">Uncharacterized protein</fullName>
    </submittedName>
</protein>
<dbReference type="Proteomes" id="UP000636888">
    <property type="component" value="Unassembled WGS sequence"/>
</dbReference>